<keyword evidence="3" id="KW-1185">Reference proteome</keyword>
<evidence type="ECO:0000313" key="2">
    <source>
        <dbReference type="EMBL" id="QTL99369.1"/>
    </source>
</evidence>
<dbReference type="NCBIfam" id="TIGR02893">
    <property type="entry name" value="spore_yabQ"/>
    <property type="match status" value="1"/>
</dbReference>
<keyword evidence="1" id="KW-0472">Membrane</keyword>
<keyword evidence="1" id="KW-0812">Transmembrane</keyword>
<dbReference type="AlphaFoldDB" id="A0A8A7KIG3"/>
<dbReference type="EMBL" id="CP046640">
    <property type="protein sequence ID" value="QTL99369.1"/>
    <property type="molecule type" value="Genomic_DNA"/>
</dbReference>
<feature type="transmembrane region" description="Helical" evidence="1">
    <location>
        <begin position="6"/>
        <end position="28"/>
    </location>
</feature>
<dbReference type="KEGG" id="ifn:GM661_16110"/>
<protein>
    <submittedName>
        <fullName evidence="2">Uncharacterized protein</fullName>
    </submittedName>
</protein>
<gene>
    <name evidence="2" type="ORF">GM661_16110</name>
</gene>
<proteinExistence type="predicted"/>
<organism evidence="2 3">
    <name type="scientific">Iocasia fonsfrigidae</name>
    <dbReference type="NCBI Taxonomy" id="2682810"/>
    <lineage>
        <taxon>Bacteria</taxon>
        <taxon>Bacillati</taxon>
        <taxon>Bacillota</taxon>
        <taxon>Clostridia</taxon>
        <taxon>Halanaerobiales</taxon>
        <taxon>Halanaerobiaceae</taxon>
        <taxon>Iocasia</taxon>
    </lineage>
</organism>
<reference evidence="2" key="1">
    <citation type="submission" date="2019-12" db="EMBL/GenBank/DDBJ databases">
        <authorList>
            <person name="zhang j."/>
            <person name="sun C.M."/>
        </authorList>
    </citation>
    <scope>NUCLEOTIDE SEQUENCE</scope>
    <source>
        <strain evidence="2">NS-1</strain>
    </source>
</reference>
<accession>A0A8A7KIG3</accession>
<keyword evidence="1" id="KW-1133">Transmembrane helix</keyword>
<feature type="transmembrane region" description="Helical" evidence="1">
    <location>
        <begin position="69"/>
        <end position="87"/>
    </location>
</feature>
<evidence type="ECO:0000313" key="3">
    <source>
        <dbReference type="Proteomes" id="UP000665020"/>
    </source>
</evidence>
<sequence>MVFLSQQLYTFVMMFLLGILIGIGFILYQYLLNRINLKSIYMNILDLFFSIIAAVVGFLVLIYANWGELRFFVILSMFLGFISCMGFKKVIRKR</sequence>
<dbReference type="InterPro" id="IPR019074">
    <property type="entry name" value="YabQ"/>
</dbReference>
<evidence type="ECO:0000256" key="1">
    <source>
        <dbReference type="SAM" id="Phobius"/>
    </source>
</evidence>
<dbReference type="RefSeq" id="WP_125986168.1">
    <property type="nucleotide sequence ID" value="NZ_CP046640.1"/>
</dbReference>
<feature type="transmembrane region" description="Helical" evidence="1">
    <location>
        <begin position="40"/>
        <end position="63"/>
    </location>
</feature>
<dbReference type="Pfam" id="PF09578">
    <property type="entry name" value="Spore_YabQ"/>
    <property type="match status" value="1"/>
</dbReference>
<dbReference type="Proteomes" id="UP000665020">
    <property type="component" value="Chromosome"/>
</dbReference>
<name>A0A8A7KIG3_9FIRM</name>